<dbReference type="PANTHER" id="PTHR36529:SF1">
    <property type="entry name" value="GLYCOSYLTRANSFERASE"/>
    <property type="match status" value="1"/>
</dbReference>
<name>A0A254N903_9BURK</name>
<evidence type="ECO:0000313" key="1">
    <source>
        <dbReference type="EMBL" id="OWR00821.1"/>
    </source>
</evidence>
<accession>A0A254N903</accession>
<keyword evidence="2" id="KW-1185">Reference proteome</keyword>
<gene>
    <name evidence="1" type="ORF">CDO81_24130</name>
</gene>
<dbReference type="Gene3D" id="3.90.550.10">
    <property type="entry name" value="Spore Coat Polysaccharide Biosynthesis Protein SpsA, Chain A"/>
    <property type="match status" value="1"/>
</dbReference>
<dbReference type="NCBIfam" id="TIGR04282">
    <property type="entry name" value="glyco_like_cofC"/>
    <property type="match status" value="1"/>
</dbReference>
<dbReference type="InterPro" id="IPR029044">
    <property type="entry name" value="Nucleotide-diphossugar_trans"/>
</dbReference>
<organism evidence="1 2">
    <name type="scientific">Roseateles puraquae</name>
    <dbReference type="NCBI Taxonomy" id="431059"/>
    <lineage>
        <taxon>Bacteria</taxon>
        <taxon>Pseudomonadati</taxon>
        <taxon>Pseudomonadota</taxon>
        <taxon>Betaproteobacteria</taxon>
        <taxon>Burkholderiales</taxon>
        <taxon>Sphaerotilaceae</taxon>
        <taxon>Roseateles</taxon>
    </lineage>
</organism>
<proteinExistence type="predicted"/>
<reference evidence="1 2" key="1">
    <citation type="journal article" date="2007" name="Int. J. Syst. Evol. Microbiol.">
        <title>Description of Pelomonas aquatica sp. nov. and Pelomonas puraquae sp. nov., isolated from industrial and haemodialysis water.</title>
        <authorList>
            <person name="Gomila M."/>
            <person name="Bowien B."/>
            <person name="Falsen E."/>
            <person name="Moore E.R."/>
            <person name="Lalucat J."/>
        </authorList>
    </citation>
    <scope>NUCLEOTIDE SEQUENCE [LARGE SCALE GENOMIC DNA]</scope>
    <source>
        <strain evidence="1 2">CCUG 52769</strain>
    </source>
</reference>
<comment type="caution">
    <text evidence="1">The sequence shown here is derived from an EMBL/GenBank/DDBJ whole genome shotgun (WGS) entry which is preliminary data.</text>
</comment>
<protein>
    <recommendedName>
        <fullName evidence="3">Glycosyltransferase</fullName>
    </recommendedName>
</protein>
<dbReference type="OrthoDB" id="9798250at2"/>
<dbReference type="AlphaFoldDB" id="A0A254N903"/>
<dbReference type="Pfam" id="PF09837">
    <property type="entry name" value="DUF2064"/>
    <property type="match status" value="1"/>
</dbReference>
<dbReference type="InterPro" id="IPR018641">
    <property type="entry name" value="Trfase_1_rSAM/seldom-assoc"/>
</dbReference>
<dbReference type="EMBL" id="NISI01000014">
    <property type="protein sequence ID" value="OWR00821.1"/>
    <property type="molecule type" value="Genomic_DNA"/>
</dbReference>
<dbReference type="RefSeq" id="WP_088485805.1">
    <property type="nucleotide sequence ID" value="NZ_SGUE01000014.1"/>
</dbReference>
<dbReference type="Proteomes" id="UP000197446">
    <property type="component" value="Unassembled WGS sequence"/>
</dbReference>
<dbReference type="PANTHER" id="PTHR36529">
    <property type="entry name" value="SLL1095 PROTEIN"/>
    <property type="match status" value="1"/>
</dbReference>
<sequence>MATVRATPSNPALSRVQVAILAKAPIAGLAKTRLIPALGAAGAARLQRQFTRDAVRTARAAGLGPVTLWCTPDIRHRFFRALARFEGVRCLTQPSGDLGERMHTAFRLQCVEGPTLLIGTDCPALQPRHLREAAQALLAGHDAVFYPAEDGGYVLVGLRRPQPALFERMTWSTSAVMNDTRARAQAQRLAVREFDPLWDVDLPDDLTRLRAWVADPA</sequence>
<evidence type="ECO:0008006" key="3">
    <source>
        <dbReference type="Google" id="ProtNLM"/>
    </source>
</evidence>
<dbReference type="SUPFAM" id="SSF53448">
    <property type="entry name" value="Nucleotide-diphospho-sugar transferases"/>
    <property type="match status" value="1"/>
</dbReference>
<evidence type="ECO:0000313" key="2">
    <source>
        <dbReference type="Proteomes" id="UP000197446"/>
    </source>
</evidence>